<proteinExistence type="predicted"/>
<dbReference type="InterPro" id="IPR051690">
    <property type="entry name" value="PseI-like"/>
</dbReference>
<evidence type="ECO:0000313" key="3">
    <source>
        <dbReference type="Proteomes" id="UP000192906"/>
    </source>
</evidence>
<protein>
    <submittedName>
        <fullName evidence="2">N-acetylneuraminate synthase</fullName>
    </submittedName>
</protein>
<feature type="domain" description="AFP-like" evidence="1">
    <location>
        <begin position="294"/>
        <end position="350"/>
    </location>
</feature>
<sequence length="350" mass="38789">MEKLNFNGRLVGPGEPPYFIAEIGANHNGDMGLCKKMINSAIECGADAVKFQSWSSKTLISKAEYERNTTYTDTNRHFGSLKEMVDKYQFTHEQHLEILAYCKTKGVEFMSSAFSPEEVDMLLEMNVPCIKLASMDVNHIPLLKYVGSKGCQVMLSTGMASMGEIETAVNTLREAGSGPIALFHCISIYPPEYKDIHLNNMKTLEQAFDVPVGFSDHTIGSAIPLAAVALGACIIEKHFTTDKDMDGWDHWISANPAEMTVICKDGMNVWKALGSTTRTVSEAEMEKRTKFRRSMVTTRAIKKGEILKAEDFDFLRPGTGVGPEELKYAIGRKAAQDLTDGAEVKWDDFA</sequence>
<dbReference type="InterPro" id="IPR013785">
    <property type="entry name" value="Aldolase_TIM"/>
</dbReference>
<keyword evidence="3" id="KW-1185">Reference proteome</keyword>
<dbReference type="InterPro" id="IPR013132">
    <property type="entry name" value="PseI/NeuA/B-like_N"/>
</dbReference>
<dbReference type="InterPro" id="IPR006190">
    <property type="entry name" value="SAF_AFP_Neu5Ac"/>
</dbReference>
<dbReference type="STRING" id="1519643.SAMN06295933_2948"/>
<reference evidence="3" key="1">
    <citation type="submission" date="2017-04" db="EMBL/GenBank/DDBJ databases">
        <authorList>
            <person name="Varghese N."/>
            <person name="Submissions S."/>
        </authorList>
    </citation>
    <scope>NUCLEOTIDE SEQUENCE [LARGE SCALE GENOMIC DNA]</scope>
    <source>
        <strain evidence="3">K3S</strain>
    </source>
</reference>
<dbReference type="Pfam" id="PF03102">
    <property type="entry name" value="NeuB"/>
    <property type="match status" value="1"/>
</dbReference>
<dbReference type="CDD" id="cd11615">
    <property type="entry name" value="SAF_NeuB_like"/>
    <property type="match status" value="1"/>
</dbReference>
<evidence type="ECO:0000259" key="1">
    <source>
        <dbReference type="PROSITE" id="PS50844"/>
    </source>
</evidence>
<dbReference type="InterPro" id="IPR013974">
    <property type="entry name" value="SAF"/>
</dbReference>
<dbReference type="PROSITE" id="PS50844">
    <property type="entry name" value="AFP_LIKE"/>
    <property type="match status" value="1"/>
</dbReference>
<dbReference type="SUPFAM" id="SSF51269">
    <property type="entry name" value="AFP III-like domain"/>
    <property type="match status" value="1"/>
</dbReference>
<dbReference type="RefSeq" id="WP_085103567.1">
    <property type="nucleotide sequence ID" value="NZ_FWZU01000005.1"/>
</dbReference>
<dbReference type="PANTHER" id="PTHR42966">
    <property type="entry name" value="N-ACETYLNEURAMINATE SYNTHASE"/>
    <property type="match status" value="1"/>
</dbReference>
<dbReference type="Pfam" id="PF08666">
    <property type="entry name" value="SAF"/>
    <property type="match status" value="1"/>
</dbReference>
<dbReference type="Gene3D" id="3.90.1210.10">
    <property type="entry name" value="Antifreeze-like/N-acetylneuraminic acid synthase C-terminal domain"/>
    <property type="match status" value="1"/>
</dbReference>
<dbReference type="GO" id="GO:0016051">
    <property type="term" value="P:carbohydrate biosynthetic process"/>
    <property type="evidence" value="ECO:0007669"/>
    <property type="project" value="InterPro"/>
</dbReference>
<evidence type="ECO:0000313" key="2">
    <source>
        <dbReference type="EMBL" id="SMF34005.1"/>
    </source>
</evidence>
<accession>A0A1X7EIC2</accession>
<dbReference type="PANTHER" id="PTHR42966:SF1">
    <property type="entry name" value="SIALIC ACID SYNTHASE"/>
    <property type="match status" value="1"/>
</dbReference>
<dbReference type="GO" id="GO:0047444">
    <property type="term" value="F:N-acylneuraminate-9-phosphate synthase activity"/>
    <property type="evidence" value="ECO:0007669"/>
    <property type="project" value="TreeGrafter"/>
</dbReference>
<dbReference type="OrthoDB" id="9781701at2"/>
<dbReference type="SUPFAM" id="SSF51569">
    <property type="entry name" value="Aldolase"/>
    <property type="match status" value="1"/>
</dbReference>
<organism evidence="2 3">
    <name type="scientific">Desulfovibrio gilichinskyi</name>
    <dbReference type="NCBI Taxonomy" id="1519643"/>
    <lineage>
        <taxon>Bacteria</taxon>
        <taxon>Pseudomonadati</taxon>
        <taxon>Thermodesulfobacteriota</taxon>
        <taxon>Desulfovibrionia</taxon>
        <taxon>Desulfovibrionales</taxon>
        <taxon>Desulfovibrionaceae</taxon>
        <taxon>Desulfovibrio</taxon>
    </lineage>
</organism>
<dbReference type="SMART" id="SM00858">
    <property type="entry name" value="SAF"/>
    <property type="match status" value="1"/>
</dbReference>
<dbReference type="Gene3D" id="3.20.20.70">
    <property type="entry name" value="Aldolase class I"/>
    <property type="match status" value="1"/>
</dbReference>
<dbReference type="EMBL" id="FWZU01000005">
    <property type="protein sequence ID" value="SMF34005.1"/>
    <property type="molecule type" value="Genomic_DNA"/>
</dbReference>
<dbReference type="AlphaFoldDB" id="A0A1X7EIC2"/>
<name>A0A1X7EIC2_9BACT</name>
<dbReference type="InterPro" id="IPR036732">
    <property type="entry name" value="AFP_Neu5c_C_sf"/>
</dbReference>
<dbReference type="InterPro" id="IPR057736">
    <property type="entry name" value="SAF_PseI/NeuA/NeuB"/>
</dbReference>
<gene>
    <name evidence="2" type="ORF">SAMN06295933_2948</name>
</gene>
<dbReference type="Proteomes" id="UP000192906">
    <property type="component" value="Unassembled WGS sequence"/>
</dbReference>